<feature type="transmembrane region" description="Helical" evidence="10">
    <location>
        <begin position="196"/>
        <end position="218"/>
    </location>
</feature>
<keyword evidence="3" id="KW-0813">Transport</keyword>
<dbReference type="Proteomes" id="UP001212152">
    <property type="component" value="Unassembled WGS sequence"/>
</dbReference>
<feature type="region of interest" description="Disordered" evidence="9">
    <location>
        <begin position="1"/>
        <end position="78"/>
    </location>
</feature>
<feature type="transmembrane region" description="Helical" evidence="10">
    <location>
        <begin position="230"/>
        <end position="252"/>
    </location>
</feature>
<evidence type="ECO:0000256" key="7">
    <source>
        <dbReference type="ARBA" id="ARBA00022989"/>
    </source>
</evidence>
<feature type="compositionally biased region" description="Low complexity" evidence="9">
    <location>
        <begin position="1"/>
        <end position="21"/>
    </location>
</feature>
<evidence type="ECO:0000256" key="4">
    <source>
        <dbReference type="ARBA" id="ARBA00022554"/>
    </source>
</evidence>
<comment type="subcellular location">
    <subcellularLocation>
        <location evidence="1">Vacuole membrane</location>
        <topology evidence="1">Multi-pass membrane protein</topology>
    </subcellularLocation>
</comment>
<dbReference type="PANTHER" id="PTHR22950">
    <property type="entry name" value="AMINO ACID TRANSPORTER"/>
    <property type="match status" value="1"/>
</dbReference>
<evidence type="ECO:0000256" key="8">
    <source>
        <dbReference type="ARBA" id="ARBA00023136"/>
    </source>
</evidence>
<keyword evidence="13" id="KW-1185">Reference proteome</keyword>
<feature type="compositionally biased region" description="Basic and acidic residues" evidence="9">
    <location>
        <begin position="412"/>
        <end position="421"/>
    </location>
</feature>
<organism evidence="12 13">
    <name type="scientific">Geranomyces variabilis</name>
    <dbReference type="NCBI Taxonomy" id="109894"/>
    <lineage>
        <taxon>Eukaryota</taxon>
        <taxon>Fungi</taxon>
        <taxon>Fungi incertae sedis</taxon>
        <taxon>Chytridiomycota</taxon>
        <taxon>Chytridiomycota incertae sedis</taxon>
        <taxon>Chytridiomycetes</taxon>
        <taxon>Spizellomycetales</taxon>
        <taxon>Powellomycetaceae</taxon>
        <taxon>Geranomyces</taxon>
    </lineage>
</organism>
<dbReference type="EMBL" id="JADGJQ010000016">
    <property type="protein sequence ID" value="KAJ3180437.1"/>
    <property type="molecule type" value="Genomic_DNA"/>
</dbReference>
<dbReference type="InterPro" id="IPR013057">
    <property type="entry name" value="AA_transpt_TM"/>
</dbReference>
<feature type="transmembrane region" description="Helical" evidence="10">
    <location>
        <begin position="342"/>
        <end position="363"/>
    </location>
</feature>
<feature type="transmembrane region" description="Helical" evidence="10">
    <location>
        <begin position="103"/>
        <end position="130"/>
    </location>
</feature>
<evidence type="ECO:0000256" key="5">
    <source>
        <dbReference type="ARBA" id="ARBA00022692"/>
    </source>
</evidence>
<feature type="transmembrane region" description="Helical" evidence="10">
    <location>
        <begin position="466"/>
        <end position="488"/>
    </location>
</feature>
<accession>A0AAD5TMA8</accession>
<protein>
    <recommendedName>
        <fullName evidence="11">Amino acid transporter transmembrane domain-containing protein</fullName>
    </recommendedName>
</protein>
<evidence type="ECO:0000256" key="3">
    <source>
        <dbReference type="ARBA" id="ARBA00022448"/>
    </source>
</evidence>
<evidence type="ECO:0000256" key="10">
    <source>
        <dbReference type="SAM" id="Phobius"/>
    </source>
</evidence>
<reference evidence="12" key="1">
    <citation type="submission" date="2020-05" db="EMBL/GenBank/DDBJ databases">
        <title>Phylogenomic resolution of chytrid fungi.</title>
        <authorList>
            <person name="Stajich J.E."/>
            <person name="Amses K."/>
            <person name="Simmons R."/>
            <person name="Seto K."/>
            <person name="Myers J."/>
            <person name="Bonds A."/>
            <person name="Quandt C.A."/>
            <person name="Barry K."/>
            <person name="Liu P."/>
            <person name="Grigoriev I."/>
            <person name="Longcore J.E."/>
            <person name="James T.Y."/>
        </authorList>
    </citation>
    <scope>NUCLEOTIDE SEQUENCE</scope>
    <source>
        <strain evidence="12">JEL0379</strain>
    </source>
</reference>
<feature type="transmembrane region" description="Helical" evidence="10">
    <location>
        <begin position="442"/>
        <end position="460"/>
    </location>
</feature>
<dbReference type="PANTHER" id="PTHR22950:SF678">
    <property type="entry name" value="VACUOLAR AMINO ACID TRANSPORTER 5-RELATED"/>
    <property type="match status" value="1"/>
</dbReference>
<keyword evidence="5 10" id="KW-0812">Transmembrane</keyword>
<evidence type="ECO:0000256" key="1">
    <source>
        <dbReference type="ARBA" id="ARBA00004128"/>
    </source>
</evidence>
<evidence type="ECO:0000256" key="9">
    <source>
        <dbReference type="SAM" id="MobiDB-lite"/>
    </source>
</evidence>
<evidence type="ECO:0000313" key="13">
    <source>
        <dbReference type="Proteomes" id="UP001212152"/>
    </source>
</evidence>
<dbReference type="GO" id="GO:0005313">
    <property type="term" value="F:L-glutamate transmembrane transporter activity"/>
    <property type="evidence" value="ECO:0007669"/>
    <property type="project" value="TreeGrafter"/>
</dbReference>
<feature type="region of interest" description="Disordered" evidence="9">
    <location>
        <begin position="392"/>
        <end position="422"/>
    </location>
</feature>
<keyword evidence="6" id="KW-0029">Amino-acid transport</keyword>
<sequence length="561" mass="58972">MPNALAHPAAVHATVAAPTRAISPPPSYGTVSPSSSPVAGGVGGNDSDDSSNDSENEDKDESVEVEDESAGHPLHEPTGSLASSCINISNTILGSGMLAMPSALAGIGLGFGMMLIGLSGFAASFGLLLLTEVAAKVGRGSSFNACSKITYPGAAVLFDLAIAVKCFGVSVSYLVICGDLLPRVVAGFFPSIPPDSILLTKTLWVFLSLALVAPLCFLRRLDSLRYTSAFALTAVVYLVFIVVSEFLAGQTPGMPQRPHFSEIRWFKLDDHFFSYLPIFVFAFTCHQNIFSVYNELVDNTHKRVKRVVYTSVGTAFTVYEIVAVLGYLTFGNSVASNIIGQYPASPLITGGQLAIAFLVLLSYPLQCHPCRASVDKIMAAARPYFATRRVFSSSSSSSSPPSSSPPSSPTGERSDWNEERGNTTSAAAALSAKHGVIPLGRWVAITVCIMSASLLLAAVMHDLGTVLAFVGATGSTTICYILPGLFYYKFSATECERLSQERLLLPDGNGGNGRDEGLPASYSRWPVKRVGAVGLTVFGAFVMVTSLASLAMGKGGGGHGA</sequence>
<feature type="transmembrane region" description="Helical" evidence="10">
    <location>
        <begin position="151"/>
        <end position="176"/>
    </location>
</feature>
<proteinExistence type="inferred from homology"/>
<keyword evidence="8 10" id="KW-0472">Membrane</keyword>
<feature type="transmembrane region" description="Helical" evidence="10">
    <location>
        <begin position="308"/>
        <end position="330"/>
    </location>
</feature>
<keyword evidence="7 10" id="KW-1133">Transmembrane helix</keyword>
<feature type="compositionally biased region" description="Low complexity" evidence="9">
    <location>
        <begin position="392"/>
        <end position="401"/>
    </location>
</feature>
<dbReference type="GO" id="GO:0015189">
    <property type="term" value="F:L-lysine transmembrane transporter activity"/>
    <property type="evidence" value="ECO:0007669"/>
    <property type="project" value="TreeGrafter"/>
</dbReference>
<dbReference type="GO" id="GO:0005290">
    <property type="term" value="F:L-histidine transmembrane transporter activity"/>
    <property type="evidence" value="ECO:0007669"/>
    <property type="project" value="TreeGrafter"/>
</dbReference>
<evidence type="ECO:0000259" key="11">
    <source>
        <dbReference type="Pfam" id="PF01490"/>
    </source>
</evidence>
<gene>
    <name evidence="12" type="ORF">HDU87_001946</name>
</gene>
<dbReference type="GO" id="GO:0005302">
    <property type="term" value="F:L-tyrosine transmembrane transporter activity"/>
    <property type="evidence" value="ECO:0007669"/>
    <property type="project" value="TreeGrafter"/>
</dbReference>
<feature type="compositionally biased region" description="Acidic residues" evidence="9">
    <location>
        <begin position="46"/>
        <end position="68"/>
    </location>
</feature>
<evidence type="ECO:0000256" key="6">
    <source>
        <dbReference type="ARBA" id="ARBA00022970"/>
    </source>
</evidence>
<evidence type="ECO:0000313" key="12">
    <source>
        <dbReference type="EMBL" id="KAJ3180437.1"/>
    </source>
</evidence>
<dbReference type="GO" id="GO:0015194">
    <property type="term" value="F:L-serine transmembrane transporter activity"/>
    <property type="evidence" value="ECO:0007669"/>
    <property type="project" value="TreeGrafter"/>
</dbReference>
<evidence type="ECO:0000256" key="2">
    <source>
        <dbReference type="ARBA" id="ARBA00008066"/>
    </source>
</evidence>
<dbReference type="Pfam" id="PF01490">
    <property type="entry name" value="Aa_trans"/>
    <property type="match status" value="1"/>
</dbReference>
<dbReference type="GO" id="GO:0000329">
    <property type="term" value="C:fungal-type vacuole membrane"/>
    <property type="evidence" value="ECO:0007669"/>
    <property type="project" value="TreeGrafter"/>
</dbReference>
<comment type="caution">
    <text evidence="12">The sequence shown here is derived from an EMBL/GenBank/DDBJ whole genome shotgun (WGS) entry which is preliminary data.</text>
</comment>
<feature type="transmembrane region" description="Helical" evidence="10">
    <location>
        <begin position="530"/>
        <end position="552"/>
    </location>
</feature>
<name>A0AAD5TMA8_9FUNG</name>
<feature type="domain" description="Amino acid transporter transmembrane" evidence="11">
    <location>
        <begin position="78"/>
        <end position="498"/>
    </location>
</feature>
<feature type="transmembrane region" description="Helical" evidence="10">
    <location>
        <begin position="272"/>
        <end position="296"/>
    </location>
</feature>
<dbReference type="AlphaFoldDB" id="A0AAD5TMA8"/>
<keyword evidence="4" id="KW-0926">Vacuole</keyword>
<comment type="similarity">
    <text evidence="2">Belongs to the amino acid/polyamine transporter 2 family.</text>
</comment>
<dbReference type="GO" id="GO:0061459">
    <property type="term" value="F:L-arginine transmembrane transporter activity"/>
    <property type="evidence" value="ECO:0007669"/>
    <property type="project" value="TreeGrafter"/>
</dbReference>